<name>A0AAD7ICM9_9AGAR</name>
<evidence type="ECO:0000313" key="2">
    <source>
        <dbReference type="EMBL" id="KAJ7740029.1"/>
    </source>
</evidence>
<dbReference type="EMBL" id="JARJLG010000129">
    <property type="protein sequence ID" value="KAJ7740029.1"/>
    <property type="molecule type" value="Genomic_DNA"/>
</dbReference>
<protein>
    <recommendedName>
        <fullName evidence="4">Secreted protein</fullName>
    </recommendedName>
</protein>
<reference evidence="2" key="1">
    <citation type="submission" date="2023-03" db="EMBL/GenBank/DDBJ databases">
        <title>Massive genome expansion in bonnet fungi (Mycena s.s.) driven by repeated elements and novel gene families across ecological guilds.</title>
        <authorList>
            <consortium name="Lawrence Berkeley National Laboratory"/>
            <person name="Harder C.B."/>
            <person name="Miyauchi S."/>
            <person name="Viragh M."/>
            <person name="Kuo A."/>
            <person name="Thoen E."/>
            <person name="Andreopoulos B."/>
            <person name="Lu D."/>
            <person name="Skrede I."/>
            <person name="Drula E."/>
            <person name="Henrissat B."/>
            <person name="Morin E."/>
            <person name="Kohler A."/>
            <person name="Barry K."/>
            <person name="LaButti K."/>
            <person name="Morin E."/>
            <person name="Salamov A."/>
            <person name="Lipzen A."/>
            <person name="Mereny Z."/>
            <person name="Hegedus B."/>
            <person name="Baldrian P."/>
            <person name="Stursova M."/>
            <person name="Weitz H."/>
            <person name="Taylor A."/>
            <person name="Grigoriev I.V."/>
            <person name="Nagy L.G."/>
            <person name="Martin F."/>
            <person name="Kauserud H."/>
        </authorList>
    </citation>
    <scope>NUCLEOTIDE SEQUENCE</scope>
    <source>
        <strain evidence="2">CBHHK188m</strain>
    </source>
</reference>
<organism evidence="2 3">
    <name type="scientific">Mycena maculata</name>
    <dbReference type="NCBI Taxonomy" id="230809"/>
    <lineage>
        <taxon>Eukaryota</taxon>
        <taxon>Fungi</taxon>
        <taxon>Dikarya</taxon>
        <taxon>Basidiomycota</taxon>
        <taxon>Agaricomycotina</taxon>
        <taxon>Agaricomycetes</taxon>
        <taxon>Agaricomycetidae</taxon>
        <taxon>Agaricales</taxon>
        <taxon>Marasmiineae</taxon>
        <taxon>Mycenaceae</taxon>
        <taxon>Mycena</taxon>
    </lineage>
</organism>
<comment type="caution">
    <text evidence="2">The sequence shown here is derived from an EMBL/GenBank/DDBJ whole genome shotgun (WGS) entry which is preliminary data.</text>
</comment>
<evidence type="ECO:0000313" key="3">
    <source>
        <dbReference type="Proteomes" id="UP001215280"/>
    </source>
</evidence>
<feature type="chain" id="PRO_5041906681" description="Secreted protein" evidence="1">
    <location>
        <begin position="18"/>
        <end position="132"/>
    </location>
</feature>
<dbReference type="AlphaFoldDB" id="A0AAD7ICM9"/>
<gene>
    <name evidence="2" type="ORF">DFH07DRAFT_839683</name>
</gene>
<keyword evidence="3" id="KW-1185">Reference proteome</keyword>
<proteinExistence type="predicted"/>
<keyword evidence="1" id="KW-0732">Signal</keyword>
<evidence type="ECO:0000256" key="1">
    <source>
        <dbReference type="SAM" id="SignalP"/>
    </source>
</evidence>
<dbReference type="Proteomes" id="UP001215280">
    <property type="component" value="Unassembled WGS sequence"/>
</dbReference>
<evidence type="ECO:0008006" key="4">
    <source>
        <dbReference type="Google" id="ProtNLM"/>
    </source>
</evidence>
<sequence>MFRSLVCVSAILAVISADLRRIAIPGPDIPILTWLSLTGSSCSTNWMQAEFYPAPKEIFPGSSLLAGTAKRWISLAYLTNHTHSSESPTRPPENQHIIPTSFRPNPSPFPKFRLIDGSLWTPALICKWARRA</sequence>
<accession>A0AAD7ICM9</accession>
<feature type="signal peptide" evidence="1">
    <location>
        <begin position="1"/>
        <end position="17"/>
    </location>
</feature>